<reference evidence="1" key="2">
    <citation type="journal article" date="2020" name="Nat. Commun.">
        <title>Large-scale genome sequencing of mycorrhizal fungi provides insights into the early evolution of symbiotic traits.</title>
        <authorList>
            <person name="Miyauchi S."/>
            <person name="Kiss E."/>
            <person name="Kuo A."/>
            <person name="Drula E."/>
            <person name="Kohler A."/>
            <person name="Sanchez-Garcia M."/>
            <person name="Morin E."/>
            <person name="Andreopoulos B."/>
            <person name="Barry K.W."/>
            <person name="Bonito G."/>
            <person name="Buee M."/>
            <person name="Carver A."/>
            <person name="Chen C."/>
            <person name="Cichocki N."/>
            <person name="Clum A."/>
            <person name="Culley D."/>
            <person name="Crous P.W."/>
            <person name="Fauchery L."/>
            <person name="Girlanda M."/>
            <person name="Hayes R.D."/>
            <person name="Keri Z."/>
            <person name="LaButti K."/>
            <person name="Lipzen A."/>
            <person name="Lombard V."/>
            <person name="Magnuson J."/>
            <person name="Maillard F."/>
            <person name="Murat C."/>
            <person name="Nolan M."/>
            <person name="Ohm R.A."/>
            <person name="Pangilinan J."/>
            <person name="Pereira M.F."/>
            <person name="Perotto S."/>
            <person name="Peter M."/>
            <person name="Pfister S."/>
            <person name="Riley R."/>
            <person name="Sitrit Y."/>
            <person name="Stielow J.B."/>
            <person name="Szollosi G."/>
            <person name="Zifcakova L."/>
            <person name="Stursova M."/>
            <person name="Spatafora J.W."/>
            <person name="Tedersoo L."/>
            <person name="Vaario L.M."/>
            <person name="Yamada A."/>
            <person name="Yan M."/>
            <person name="Wang P."/>
            <person name="Xu J."/>
            <person name="Bruns T."/>
            <person name="Baldrian P."/>
            <person name="Vilgalys R."/>
            <person name="Dunand C."/>
            <person name="Henrissat B."/>
            <person name="Grigoriev I.V."/>
            <person name="Hibbett D."/>
            <person name="Nagy L.G."/>
            <person name="Martin F.M."/>
        </authorList>
    </citation>
    <scope>NUCLEOTIDE SEQUENCE</scope>
    <source>
        <strain evidence="1">P2</strain>
    </source>
</reference>
<name>A0ACB6Z6I3_THEGA</name>
<gene>
    <name evidence="1" type="ORF">BDM02DRAFT_3121346</name>
</gene>
<proteinExistence type="predicted"/>
<reference evidence="1" key="1">
    <citation type="submission" date="2019-10" db="EMBL/GenBank/DDBJ databases">
        <authorList>
            <consortium name="DOE Joint Genome Institute"/>
            <person name="Kuo A."/>
            <person name="Miyauchi S."/>
            <person name="Kiss E."/>
            <person name="Drula E."/>
            <person name="Kohler A."/>
            <person name="Sanchez-Garcia M."/>
            <person name="Andreopoulos B."/>
            <person name="Barry K.W."/>
            <person name="Bonito G."/>
            <person name="Buee M."/>
            <person name="Carver A."/>
            <person name="Chen C."/>
            <person name="Cichocki N."/>
            <person name="Clum A."/>
            <person name="Culley D."/>
            <person name="Crous P.W."/>
            <person name="Fauchery L."/>
            <person name="Girlanda M."/>
            <person name="Hayes R."/>
            <person name="Keri Z."/>
            <person name="Labutti K."/>
            <person name="Lipzen A."/>
            <person name="Lombard V."/>
            <person name="Magnuson J."/>
            <person name="Maillard F."/>
            <person name="Morin E."/>
            <person name="Murat C."/>
            <person name="Nolan M."/>
            <person name="Ohm R."/>
            <person name="Pangilinan J."/>
            <person name="Pereira M."/>
            <person name="Perotto S."/>
            <person name="Peter M."/>
            <person name="Riley R."/>
            <person name="Sitrit Y."/>
            <person name="Stielow B."/>
            <person name="Szollosi G."/>
            <person name="Zifcakova L."/>
            <person name="Stursova M."/>
            <person name="Spatafora J.W."/>
            <person name="Tedersoo L."/>
            <person name="Vaario L.-M."/>
            <person name="Yamada A."/>
            <person name="Yan M."/>
            <person name="Wang P."/>
            <person name="Xu J."/>
            <person name="Bruns T."/>
            <person name="Baldrian P."/>
            <person name="Vilgalys R."/>
            <person name="Henrissat B."/>
            <person name="Grigoriev I.V."/>
            <person name="Hibbett D."/>
            <person name="Nagy L.G."/>
            <person name="Martin F.M."/>
        </authorList>
    </citation>
    <scope>NUCLEOTIDE SEQUENCE</scope>
    <source>
        <strain evidence="1">P2</strain>
    </source>
</reference>
<dbReference type="Proteomes" id="UP000886501">
    <property type="component" value="Unassembled WGS sequence"/>
</dbReference>
<dbReference type="EMBL" id="MU118120">
    <property type="protein sequence ID" value="KAF9644761.1"/>
    <property type="molecule type" value="Genomic_DNA"/>
</dbReference>
<evidence type="ECO:0000313" key="2">
    <source>
        <dbReference type="Proteomes" id="UP000886501"/>
    </source>
</evidence>
<keyword evidence="2" id="KW-1185">Reference proteome</keyword>
<comment type="caution">
    <text evidence="1">The sequence shown here is derived from an EMBL/GenBank/DDBJ whole genome shotgun (WGS) entry which is preliminary data.</text>
</comment>
<sequence>MKPGDFLKVASSWDGLRSVIIMKSELWTQWGSFSSRRVAHLLKFSRLYSSPVPGSRS</sequence>
<protein>
    <submittedName>
        <fullName evidence="1">Uncharacterized protein</fullName>
    </submittedName>
</protein>
<organism evidence="1 2">
    <name type="scientific">Thelephora ganbajun</name>
    <name type="common">Ganba fungus</name>
    <dbReference type="NCBI Taxonomy" id="370292"/>
    <lineage>
        <taxon>Eukaryota</taxon>
        <taxon>Fungi</taxon>
        <taxon>Dikarya</taxon>
        <taxon>Basidiomycota</taxon>
        <taxon>Agaricomycotina</taxon>
        <taxon>Agaricomycetes</taxon>
        <taxon>Thelephorales</taxon>
        <taxon>Thelephoraceae</taxon>
        <taxon>Thelephora</taxon>
    </lineage>
</organism>
<accession>A0ACB6Z6I3</accession>
<evidence type="ECO:0000313" key="1">
    <source>
        <dbReference type="EMBL" id="KAF9644761.1"/>
    </source>
</evidence>